<comment type="similarity">
    <text evidence="3 11">Belongs to the class-II pyridoxal-phosphate-dependent aminotransferase family. Histidinol-phosphate aminotransferase subfamily.</text>
</comment>
<evidence type="ECO:0000313" key="13">
    <source>
        <dbReference type="EMBL" id="EKO14486.1"/>
    </source>
</evidence>
<dbReference type="PANTHER" id="PTHR42885:SF2">
    <property type="entry name" value="HISTIDINOL-PHOSPHATE AMINOTRANSFERASE"/>
    <property type="match status" value="1"/>
</dbReference>
<evidence type="ECO:0000256" key="3">
    <source>
        <dbReference type="ARBA" id="ARBA00007970"/>
    </source>
</evidence>
<feature type="domain" description="Aminotransferase class I/classII large" evidence="12">
    <location>
        <begin position="36"/>
        <end position="365"/>
    </location>
</feature>
<accession>A0A0E2AZU2</accession>
<dbReference type="InterPro" id="IPR005861">
    <property type="entry name" value="HisP_aminotrans"/>
</dbReference>
<evidence type="ECO:0000259" key="12">
    <source>
        <dbReference type="Pfam" id="PF00155"/>
    </source>
</evidence>
<comment type="cofactor">
    <cofactor evidence="1 11">
        <name>pyridoxal 5'-phosphate</name>
        <dbReference type="ChEBI" id="CHEBI:597326"/>
    </cofactor>
</comment>
<dbReference type="Gene3D" id="3.90.1150.10">
    <property type="entry name" value="Aspartate Aminotransferase, domain 1"/>
    <property type="match status" value="1"/>
</dbReference>
<name>A0A0E2AZU2_9LEPT</name>
<dbReference type="Proteomes" id="UP000006253">
    <property type="component" value="Unassembled WGS sequence"/>
</dbReference>
<comment type="catalytic activity">
    <reaction evidence="10 11">
        <text>L-histidinol phosphate + 2-oxoglutarate = 3-(imidazol-4-yl)-2-oxopropyl phosphate + L-glutamate</text>
        <dbReference type="Rhea" id="RHEA:23744"/>
        <dbReference type="ChEBI" id="CHEBI:16810"/>
        <dbReference type="ChEBI" id="CHEBI:29985"/>
        <dbReference type="ChEBI" id="CHEBI:57766"/>
        <dbReference type="ChEBI" id="CHEBI:57980"/>
        <dbReference type="EC" id="2.6.1.9"/>
    </reaction>
</comment>
<evidence type="ECO:0000313" key="14">
    <source>
        <dbReference type="Proteomes" id="UP000006253"/>
    </source>
</evidence>
<evidence type="ECO:0000256" key="7">
    <source>
        <dbReference type="ARBA" id="ARBA00022679"/>
    </source>
</evidence>
<gene>
    <name evidence="11 13" type="primary">hisC</name>
    <name evidence="13" type="ORF">LEP1GSC081_3839</name>
</gene>
<comment type="subunit">
    <text evidence="4 11">Homodimer.</text>
</comment>
<keyword evidence="9 11" id="KW-0368">Histidine biosynthesis</keyword>
<dbReference type="NCBIfam" id="TIGR01141">
    <property type="entry name" value="hisC"/>
    <property type="match status" value="1"/>
</dbReference>
<dbReference type="GO" id="GO:0004400">
    <property type="term" value="F:histidinol-phosphate transaminase activity"/>
    <property type="evidence" value="ECO:0007669"/>
    <property type="project" value="UniProtKB-UniRule"/>
</dbReference>
<keyword evidence="5 11" id="KW-0032">Aminotransferase</keyword>
<evidence type="ECO:0000256" key="5">
    <source>
        <dbReference type="ARBA" id="ARBA00022576"/>
    </source>
</evidence>
<comment type="caution">
    <text evidence="13">The sequence shown here is derived from an EMBL/GenBank/DDBJ whole genome shotgun (WGS) entry which is preliminary data.</text>
</comment>
<feature type="modified residue" description="N6-(pyridoxal phosphate)lysine" evidence="11">
    <location>
        <position position="230"/>
    </location>
</feature>
<dbReference type="UniPathway" id="UPA00031">
    <property type="reaction ID" value="UER00012"/>
</dbReference>
<evidence type="ECO:0000256" key="8">
    <source>
        <dbReference type="ARBA" id="ARBA00022898"/>
    </source>
</evidence>
<dbReference type="HAMAP" id="MF_01023">
    <property type="entry name" value="HisC_aminotrans_2"/>
    <property type="match status" value="1"/>
</dbReference>
<dbReference type="Gene3D" id="3.40.640.10">
    <property type="entry name" value="Type I PLP-dependent aspartate aminotransferase-like (Major domain)"/>
    <property type="match status" value="1"/>
</dbReference>
<dbReference type="InterPro" id="IPR015421">
    <property type="entry name" value="PyrdxlP-dep_Trfase_major"/>
</dbReference>
<dbReference type="InterPro" id="IPR004839">
    <property type="entry name" value="Aminotransferase_I/II_large"/>
</dbReference>
<dbReference type="Pfam" id="PF00155">
    <property type="entry name" value="Aminotran_1_2"/>
    <property type="match status" value="1"/>
</dbReference>
<dbReference type="CDD" id="cd00609">
    <property type="entry name" value="AAT_like"/>
    <property type="match status" value="1"/>
</dbReference>
<evidence type="ECO:0000256" key="11">
    <source>
        <dbReference type="HAMAP-Rule" id="MF_01023"/>
    </source>
</evidence>
<evidence type="ECO:0000256" key="10">
    <source>
        <dbReference type="ARBA" id="ARBA00047481"/>
    </source>
</evidence>
<dbReference type="GeneID" id="34314350"/>
<proteinExistence type="inferred from homology"/>
<evidence type="ECO:0000256" key="4">
    <source>
        <dbReference type="ARBA" id="ARBA00011738"/>
    </source>
</evidence>
<keyword evidence="7 11" id="KW-0808">Transferase</keyword>
<evidence type="ECO:0000256" key="2">
    <source>
        <dbReference type="ARBA" id="ARBA00005011"/>
    </source>
</evidence>
<organism evidence="13 14">
    <name type="scientific">Leptospira kirschneri str. H1</name>
    <dbReference type="NCBI Taxonomy" id="1049966"/>
    <lineage>
        <taxon>Bacteria</taxon>
        <taxon>Pseudomonadati</taxon>
        <taxon>Spirochaetota</taxon>
        <taxon>Spirochaetia</taxon>
        <taxon>Leptospirales</taxon>
        <taxon>Leptospiraceae</taxon>
        <taxon>Leptospira</taxon>
    </lineage>
</organism>
<comment type="pathway">
    <text evidence="2 11">Amino-acid biosynthesis; L-histidine biosynthesis; L-histidine from 5-phospho-alpha-D-ribose 1-diphosphate: step 7/9.</text>
</comment>
<evidence type="ECO:0000256" key="1">
    <source>
        <dbReference type="ARBA" id="ARBA00001933"/>
    </source>
</evidence>
<dbReference type="InterPro" id="IPR015422">
    <property type="entry name" value="PyrdxlP-dep_Trfase_small"/>
</dbReference>
<dbReference type="RefSeq" id="WP_004750487.1">
    <property type="nucleotide sequence ID" value="NZ_AHMY02000054.1"/>
</dbReference>
<dbReference type="AlphaFoldDB" id="A0A0E2AZU2"/>
<protein>
    <recommendedName>
        <fullName evidence="11">Histidinol-phosphate aminotransferase</fullName>
        <ecNumber evidence="11">2.6.1.9</ecNumber>
    </recommendedName>
    <alternativeName>
        <fullName evidence="11">Imidazole acetol-phosphate transaminase</fullName>
    </alternativeName>
</protein>
<dbReference type="EMBL" id="AHMY02000054">
    <property type="protein sequence ID" value="EKO14486.1"/>
    <property type="molecule type" value="Genomic_DNA"/>
</dbReference>
<dbReference type="EC" id="2.6.1.9" evidence="11"/>
<evidence type="ECO:0000256" key="6">
    <source>
        <dbReference type="ARBA" id="ARBA00022605"/>
    </source>
</evidence>
<keyword evidence="8 11" id="KW-0663">Pyridoxal phosphate</keyword>
<dbReference type="SUPFAM" id="SSF53383">
    <property type="entry name" value="PLP-dependent transferases"/>
    <property type="match status" value="1"/>
</dbReference>
<evidence type="ECO:0000256" key="9">
    <source>
        <dbReference type="ARBA" id="ARBA00023102"/>
    </source>
</evidence>
<dbReference type="InterPro" id="IPR015424">
    <property type="entry name" value="PyrdxlP-dep_Trfase"/>
</dbReference>
<dbReference type="PANTHER" id="PTHR42885">
    <property type="entry name" value="HISTIDINOL-PHOSPHATE AMINOTRANSFERASE-RELATED"/>
    <property type="match status" value="1"/>
</dbReference>
<reference evidence="13 14" key="1">
    <citation type="submission" date="2012-10" db="EMBL/GenBank/DDBJ databases">
        <authorList>
            <person name="Harkins D.M."/>
            <person name="Durkin A.S."/>
            <person name="Brinkac L.M."/>
            <person name="Selengut J.D."/>
            <person name="Sanka R."/>
            <person name="DePew J."/>
            <person name="Purushe J."/>
            <person name="Peacock S.J."/>
            <person name="Thaipadungpanit J."/>
            <person name="Wuthiekanun V.W."/>
            <person name="Day N.P."/>
            <person name="Vinetz J.M."/>
            <person name="Sutton G.G."/>
            <person name="Nelson W.C."/>
            <person name="Fouts D.E."/>
        </authorList>
    </citation>
    <scope>NUCLEOTIDE SEQUENCE [LARGE SCALE GENOMIC DNA]</scope>
    <source>
        <strain evidence="13 14">H1</strain>
    </source>
</reference>
<dbReference type="GO" id="GO:0030170">
    <property type="term" value="F:pyridoxal phosphate binding"/>
    <property type="evidence" value="ECO:0007669"/>
    <property type="project" value="InterPro"/>
</dbReference>
<keyword evidence="6 11" id="KW-0028">Amino-acid biosynthesis</keyword>
<dbReference type="GO" id="GO:0000105">
    <property type="term" value="P:L-histidine biosynthetic process"/>
    <property type="evidence" value="ECO:0007669"/>
    <property type="project" value="UniProtKB-UniRule"/>
</dbReference>
<sequence>MGVMISFRSILNSLKSYEAGKPIELVVREFGIDPNHIIKLGSNENPFGCAESVMEVVRRAASKMSFYPDDSYLDFKTALCSKFDLTLDRIIPGNGSDQVLDFVCRCVLDQGDSVLINRITFAMYKIYALQCGAKVHSTESVTHDLNAFLDLAKLIRPKIIFLCTPSNPAGDALSKSDVYEFLSRISPDTLVVIDAAYMEFGSKKDPNKFIPAKEVTDLFPNVFYTGTFSKVYGLGGMRIGYGIGNRELISNLYKMRPPFSVTNLSALAATEALKNESHVKSYLENNWNEMKRYEKFAAEQSIEFIDSYANFITFFARKRGKSSSEISNSLLKQGIILRDLKSYDLNAIRITIGRPEQNDLVLEALEKEFR</sequence>